<dbReference type="EMBL" id="CP064781">
    <property type="protein sequence ID" value="QRJ64382.1"/>
    <property type="molecule type" value="Genomic_DNA"/>
</dbReference>
<keyword evidence="1" id="KW-0732">Signal</keyword>
<dbReference type="RefSeq" id="WP_203387926.1">
    <property type="nucleotide sequence ID" value="NZ_CP064781.1"/>
</dbReference>
<accession>A0A974SQ46</accession>
<dbReference type="SMART" id="SM00257">
    <property type="entry name" value="LysM"/>
    <property type="match status" value="1"/>
</dbReference>
<dbReference type="SUPFAM" id="SSF54106">
    <property type="entry name" value="LysM domain"/>
    <property type="match status" value="1"/>
</dbReference>
<sequence length="343" mass="37904">MTRIISALLLALAASFAQAADPAPLKIADNAPDRHIVVPGDTLWGISAKFLSEPWRWPEIWRMNQDQIKNPHRIYPGDVIVLDRDANGKPLLRVAGNNKLQPKIYSEALEQTIPSIPPNVIEPFISEPLIVEDITVQNGARIVAMQEERVFLGPGDTAFVAGAGDRPQQENWQVYRPAKPLRDPQTKEILGHEAFYLGTVKQVQPGEPGVFVVATAKQEIGRGDRLLPAARPQLVNYVPRRPEIDIDARVASVYGGVGTAGRNSVITLNRGSRDGLEVGHVLALHRNRSDSFRDDLTEKTVTLDLPQQRYGLVFVFRTFDRVSYALVLNSAGAVNINDALRQP</sequence>
<reference evidence="3" key="1">
    <citation type="submission" date="2020-11" db="EMBL/GenBank/DDBJ databases">
        <title>Azospira restricta DSM 18626 genome sequence.</title>
        <authorList>
            <person name="Moe W.M."/>
        </authorList>
    </citation>
    <scope>NUCLEOTIDE SEQUENCE</scope>
    <source>
        <strain evidence="3">DSM 18626</strain>
    </source>
</reference>
<dbReference type="PANTHER" id="PTHR34700">
    <property type="entry name" value="POTASSIUM BINDING PROTEIN KBP"/>
    <property type="match status" value="1"/>
</dbReference>
<feature type="signal peptide" evidence="1">
    <location>
        <begin position="1"/>
        <end position="19"/>
    </location>
</feature>
<dbReference type="CDD" id="cd00118">
    <property type="entry name" value="LysM"/>
    <property type="match status" value="1"/>
</dbReference>
<dbReference type="Pfam" id="PF01476">
    <property type="entry name" value="LysM"/>
    <property type="match status" value="1"/>
</dbReference>
<proteinExistence type="predicted"/>
<dbReference type="Proteomes" id="UP000663444">
    <property type="component" value="Chromosome"/>
</dbReference>
<feature type="chain" id="PRO_5037101765" evidence="1">
    <location>
        <begin position="20"/>
        <end position="343"/>
    </location>
</feature>
<dbReference type="PANTHER" id="PTHR34700:SF4">
    <property type="entry name" value="PHAGE-LIKE ELEMENT PBSX PROTEIN XKDP"/>
    <property type="match status" value="1"/>
</dbReference>
<organism evidence="3 4">
    <name type="scientific">Azospira restricta</name>
    <dbReference type="NCBI Taxonomy" id="404405"/>
    <lineage>
        <taxon>Bacteria</taxon>
        <taxon>Pseudomonadati</taxon>
        <taxon>Pseudomonadota</taxon>
        <taxon>Betaproteobacteria</taxon>
        <taxon>Rhodocyclales</taxon>
        <taxon>Rhodocyclaceae</taxon>
        <taxon>Azospira</taxon>
    </lineage>
</organism>
<name>A0A974SQ46_9RHOO</name>
<dbReference type="AlphaFoldDB" id="A0A974SQ46"/>
<feature type="domain" description="LysM" evidence="2">
    <location>
        <begin position="33"/>
        <end position="82"/>
    </location>
</feature>
<keyword evidence="4" id="KW-1185">Reference proteome</keyword>
<dbReference type="Gene3D" id="3.10.350.10">
    <property type="entry name" value="LysM domain"/>
    <property type="match status" value="1"/>
</dbReference>
<evidence type="ECO:0000259" key="2">
    <source>
        <dbReference type="PROSITE" id="PS51782"/>
    </source>
</evidence>
<dbReference type="PROSITE" id="PS51782">
    <property type="entry name" value="LYSM"/>
    <property type="match status" value="1"/>
</dbReference>
<evidence type="ECO:0000256" key="1">
    <source>
        <dbReference type="SAM" id="SignalP"/>
    </source>
</evidence>
<evidence type="ECO:0000313" key="3">
    <source>
        <dbReference type="EMBL" id="QRJ64382.1"/>
    </source>
</evidence>
<evidence type="ECO:0000313" key="4">
    <source>
        <dbReference type="Proteomes" id="UP000663444"/>
    </source>
</evidence>
<dbReference type="InterPro" id="IPR052196">
    <property type="entry name" value="Bact_Kbp"/>
</dbReference>
<gene>
    <name evidence="3" type="ORF">IWH25_03245</name>
</gene>
<dbReference type="KEGG" id="ares:IWH25_03245"/>
<dbReference type="InterPro" id="IPR036779">
    <property type="entry name" value="LysM_dom_sf"/>
</dbReference>
<protein>
    <submittedName>
        <fullName evidence="3">LysM peptidoglycan-binding domain-containing protein</fullName>
    </submittedName>
</protein>
<dbReference type="InterPro" id="IPR018392">
    <property type="entry name" value="LysM"/>
</dbReference>